<dbReference type="EMBL" id="CZPT02001494">
    <property type="protein sequence ID" value="SCU70598.1"/>
    <property type="molecule type" value="Genomic_DNA"/>
</dbReference>
<keyword evidence="3" id="KW-0336">GPI-anchor</keyword>
<dbReference type="Proteomes" id="UP000195570">
    <property type="component" value="Unassembled WGS sequence"/>
</dbReference>
<dbReference type="GO" id="GO:0005886">
    <property type="term" value="C:plasma membrane"/>
    <property type="evidence" value="ECO:0007669"/>
    <property type="project" value="UniProtKB-SubCell"/>
</dbReference>
<keyword evidence="6" id="KW-0449">Lipoprotein</keyword>
<dbReference type="AlphaFoldDB" id="A0A1G4IE88"/>
<reference evidence="9" key="1">
    <citation type="submission" date="2016-09" db="EMBL/GenBank/DDBJ databases">
        <authorList>
            <person name="Hebert L."/>
            <person name="Moumen B."/>
        </authorList>
    </citation>
    <scope>NUCLEOTIDE SEQUENCE [LARGE SCALE GENOMIC DNA]</scope>
    <source>
        <strain evidence="9">OVI</strain>
    </source>
</reference>
<dbReference type="GO" id="GO:0042783">
    <property type="term" value="P:symbiont-mediated evasion of host immune response"/>
    <property type="evidence" value="ECO:0007669"/>
    <property type="project" value="InterPro"/>
</dbReference>
<evidence type="ECO:0000256" key="1">
    <source>
        <dbReference type="ARBA" id="ARBA00004609"/>
    </source>
</evidence>
<organism evidence="9 10">
    <name type="scientific">Trypanosoma equiperdum</name>
    <dbReference type="NCBI Taxonomy" id="5694"/>
    <lineage>
        <taxon>Eukaryota</taxon>
        <taxon>Discoba</taxon>
        <taxon>Euglenozoa</taxon>
        <taxon>Kinetoplastea</taxon>
        <taxon>Metakinetoplastina</taxon>
        <taxon>Trypanosomatida</taxon>
        <taxon>Trypanosomatidae</taxon>
        <taxon>Trypanosoma</taxon>
    </lineage>
</organism>
<evidence type="ECO:0000256" key="6">
    <source>
        <dbReference type="ARBA" id="ARBA00023288"/>
    </source>
</evidence>
<dbReference type="GeneID" id="92376112"/>
<evidence type="ECO:0000313" key="10">
    <source>
        <dbReference type="Proteomes" id="UP000195570"/>
    </source>
</evidence>
<protein>
    <submittedName>
        <fullName evidence="9">Trypanosome variant surface glycoprotein (A-type), putative</fullName>
    </submittedName>
</protein>
<proteinExistence type="predicted"/>
<evidence type="ECO:0000256" key="7">
    <source>
        <dbReference type="SAM" id="SignalP"/>
    </source>
</evidence>
<comment type="subcellular location">
    <subcellularLocation>
        <location evidence="1">Cell membrane</location>
        <topology evidence="1">Lipid-anchor</topology>
        <topology evidence="1">GPI-anchor</topology>
    </subcellularLocation>
</comment>
<evidence type="ECO:0000256" key="4">
    <source>
        <dbReference type="ARBA" id="ARBA00023136"/>
    </source>
</evidence>
<keyword evidence="4" id="KW-0472">Membrane</keyword>
<sequence>MKRCRTIVATFLCCLLLENTASGEKGGTLACSLWQPLVTFRNNIKKAPGRAVHQLNKRSEHLKEITLQSTKLAVYIVARNRRSSAMEAGPILSNLVHGMQEMLDTAPADDTAAIRSAATAEFLRGGITEFLSVAASASTTAGNGCLSTASARSSGTSGAIHGLTELEGATDLLAATTARPAPGKVQGITDAGFTDLQDNEGIIDSSLTSKGSGCRMFTAATAGLQETTGVLNEIPFALGYLQRASTNVAKTSKPTDMNHGDNGNAD</sequence>
<dbReference type="InterPro" id="IPR001812">
    <property type="entry name" value="Trypano_VSG_A_N_dom"/>
</dbReference>
<name>A0A1G4IE88_TRYEQ</name>
<dbReference type="RefSeq" id="XP_067081378.1">
    <property type="nucleotide sequence ID" value="XM_067225277.1"/>
</dbReference>
<dbReference type="SUPFAM" id="SSF58087">
    <property type="entry name" value="Variant surface glycoprotein (N-terminal domain)"/>
    <property type="match status" value="1"/>
</dbReference>
<evidence type="ECO:0000313" key="9">
    <source>
        <dbReference type="EMBL" id="SCU70598.1"/>
    </source>
</evidence>
<dbReference type="VEuPathDB" id="TriTrypDB:TEOVI_000217200"/>
<gene>
    <name evidence="9" type="ORF">TEOVI_000217200</name>
</gene>
<keyword evidence="2" id="KW-1003">Cell membrane</keyword>
<keyword evidence="10" id="KW-1185">Reference proteome</keyword>
<keyword evidence="5" id="KW-0325">Glycoprotein</keyword>
<keyword evidence="7" id="KW-0732">Signal</keyword>
<dbReference type="GO" id="GO:0098552">
    <property type="term" value="C:side of membrane"/>
    <property type="evidence" value="ECO:0007669"/>
    <property type="project" value="UniProtKB-KW"/>
</dbReference>
<evidence type="ECO:0000256" key="3">
    <source>
        <dbReference type="ARBA" id="ARBA00022622"/>
    </source>
</evidence>
<evidence type="ECO:0000256" key="5">
    <source>
        <dbReference type="ARBA" id="ARBA00023180"/>
    </source>
</evidence>
<feature type="domain" description="Trypanosome variant surface glycoprotein A-type N-terminal" evidence="8">
    <location>
        <begin position="11"/>
        <end position="258"/>
    </location>
</feature>
<accession>A0A1G4IE88</accession>
<comment type="caution">
    <text evidence="9">The sequence shown here is derived from an EMBL/GenBank/DDBJ whole genome shotgun (WGS) entry which is preliminary data.</text>
</comment>
<dbReference type="Pfam" id="PF00913">
    <property type="entry name" value="Trypan_glycop"/>
    <property type="match status" value="1"/>
</dbReference>
<evidence type="ECO:0000256" key="2">
    <source>
        <dbReference type="ARBA" id="ARBA00022475"/>
    </source>
</evidence>
<dbReference type="Gene3D" id="3.90.150.10">
    <property type="entry name" value="Variant Surface Glycoprotein, subunit A domain 1"/>
    <property type="match status" value="1"/>
</dbReference>
<evidence type="ECO:0000259" key="8">
    <source>
        <dbReference type="Pfam" id="PF00913"/>
    </source>
</evidence>
<feature type="chain" id="PRO_5009235589" evidence="7">
    <location>
        <begin position="24"/>
        <end position="266"/>
    </location>
</feature>
<feature type="signal peptide" evidence="7">
    <location>
        <begin position="1"/>
        <end position="23"/>
    </location>
</feature>